<dbReference type="InterPro" id="IPR023772">
    <property type="entry name" value="DNA-bd_HTH_TetR-type_CS"/>
</dbReference>
<evidence type="ECO:0000259" key="5">
    <source>
        <dbReference type="PROSITE" id="PS50977"/>
    </source>
</evidence>
<dbReference type="PROSITE" id="PS50977">
    <property type="entry name" value="HTH_TETR_2"/>
    <property type="match status" value="1"/>
</dbReference>
<dbReference type="SUPFAM" id="SSF46689">
    <property type="entry name" value="Homeodomain-like"/>
    <property type="match status" value="1"/>
</dbReference>
<dbReference type="PANTHER" id="PTHR30055:SF234">
    <property type="entry name" value="HTH-TYPE TRANSCRIPTIONAL REGULATOR BETI"/>
    <property type="match status" value="1"/>
</dbReference>
<gene>
    <name evidence="6" type="ORF">UFOPK3444_01359</name>
</gene>
<dbReference type="PANTHER" id="PTHR30055">
    <property type="entry name" value="HTH-TYPE TRANSCRIPTIONAL REGULATOR RUTR"/>
    <property type="match status" value="1"/>
</dbReference>
<dbReference type="EMBL" id="CAFBLU010000029">
    <property type="protein sequence ID" value="CAB4880399.1"/>
    <property type="molecule type" value="Genomic_DNA"/>
</dbReference>
<keyword evidence="1" id="KW-0805">Transcription regulation</keyword>
<evidence type="ECO:0000256" key="2">
    <source>
        <dbReference type="ARBA" id="ARBA00023125"/>
    </source>
</evidence>
<accession>A0A6J7EJL3</accession>
<dbReference type="InterPro" id="IPR036271">
    <property type="entry name" value="Tet_transcr_reg_TetR-rel_C_sf"/>
</dbReference>
<proteinExistence type="predicted"/>
<organism evidence="6">
    <name type="scientific">freshwater metagenome</name>
    <dbReference type="NCBI Taxonomy" id="449393"/>
    <lineage>
        <taxon>unclassified sequences</taxon>
        <taxon>metagenomes</taxon>
        <taxon>ecological metagenomes</taxon>
    </lineage>
</organism>
<sequence length="207" mass="22089">MAAKQDASSASNGRREATKERNRELILSAGRDVFATVGYGGATVRDLIRASGLATGTFYNYFPDKESVFMALVESSATELRAKLAASRADATSPETFVSDGFLVFFTYLANDPTFLGLLGRNAGDVRALLDEPALGGAVEELDRDLRDAVDRGDIPKLDADLMAAAMSGAALELGLRMLERDDCTPEQAARFAADLFLGGIERLGNP</sequence>
<feature type="region of interest" description="Disordered" evidence="4">
    <location>
        <begin position="1"/>
        <end position="21"/>
    </location>
</feature>
<dbReference type="InterPro" id="IPR050109">
    <property type="entry name" value="HTH-type_TetR-like_transc_reg"/>
</dbReference>
<dbReference type="Pfam" id="PF00440">
    <property type="entry name" value="TetR_N"/>
    <property type="match status" value="1"/>
</dbReference>
<dbReference type="InterPro" id="IPR009057">
    <property type="entry name" value="Homeodomain-like_sf"/>
</dbReference>
<evidence type="ECO:0000256" key="4">
    <source>
        <dbReference type="SAM" id="MobiDB-lite"/>
    </source>
</evidence>
<dbReference type="GO" id="GO:0003700">
    <property type="term" value="F:DNA-binding transcription factor activity"/>
    <property type="evidence" value="ECO:0007669"/>
    <property type="project" value="TreeGrafter"/>
</dbReference>
<dbReference type="AlphaFoldDB" id="A0A6J7EJL3"/>
<dbReference type="PRINTS" id="PR00455">
    <property type="entry name" value="HTHTETR"/>
</dbReference>
<feature type="domain" description="HTH tetR-type" evidence="5">
    <location>
        <begin position="20"/>
        <end position="80"/>
    </location>
</feature>
<feature type="compositionally biased region" description="Polar residues" evidence="4">
    <location>
        <begin position="1"/>
        <end position="12"/>
    </location>
</feature>
<name>A0A6J7EJL3_9ZZZZ</name>
<dbReference type="Gene3D" id="1.10.357.10">
    <property type="entry name" value="Tetracycline Repressor, domain 2"/>
    <property type="match status" value="1"/>
</dbReference>
<keyword evidence="3" id="KW-0804">Transcription</keyword>
<evidence type="ECO:0000256" key="1">
    <source>
        <dbReference type="ARBA" id="ARBA00023015"/>
    </source>
</evidence>
<evidence type="ECO:0000313" key="6">
    <source>
        <dbReference type="EMBL" id="CAB4880399.1"/>
    </source>
</evidence>
<dbReference type="SUPFAM" id="SSF48498">
    <property type="entry name" value="Tetracyclin repressor-like, C-terminal domain"/>
    <property type="match status" value="1"/>
</dbReference>
<keyword evidence="2" id="KW-0238">DNA-binding</keyword>
<evidence type="ECO:0000256" key="3">
    <source>
        <dbReference type="ARBA" id="ARBA00023163"/>
    </source>
</evidence>
<dbReference type="GO" id="GO:0000976">
    <property type="term" value="F:transcription cis-regulatory region binding"/>
    <property type="evidence" value="ECO:0007669"/>
    <property type="project" value="TreeGrafter"/>
</dbReference>
<dbReference type="InterPro" id="IPR001647">
    <property type="entry name" value="HTH_TetR"/>
</dbReference>
<reference evidence="6" key="1">
    <citation type="submission" date="2020-05" db="EMBL/GenBank/DDBJ databases">
        <authorList>
            <person name="Chiriac C."/>
            <person name="Salcher M."/>
            <person name="Ghai R."/>
            <person name="Kavagutti S V."/>
        </authorList>
    </citation>
    <scope>NUCLEOTIDE SEQUENCE</scope>
</reference>
<dbReference type="PROSITE" id="PS01081">
    <property type="entry name" value="HTH_TETR_1"/>
    <property type="match status" value="1"/>
</dbReference>
<protein>
    <submittedName>
        <fullName evidence="6">Unannotated protein</fullName>
    </submittedName>
</protein>